<gene>
    <name evidence="1" type="ORF">KIH39_16330</name>
</gene>
<evidence type="ECO:0000313" key="1">
    <source>
        <dbReference type="EMBL" id="QVL30415.1"/>
    </source>
</evidence>
<proteinExistence type="predicted"/>
<reference evidence="1" key="1">
    <citation type="submission" date="2021-05" db="EMBL/GenBank/DDBJ databases">
        <title>Complete genome sequence of the cellulolytic planctomycete Telmatocola sphagniphila SP2T and characterization of the first cellulase from planctomycetes.</title>
        <authorList>
            <person name="Rakitin A.L."/>
            <person name="Beletsky A.V."/>
            <person name="Naumoff D.G."/>
            <person name="Kulichevskaya I.S."/>
            <person name="Mardanov A.V."/>
            <person name="Ravin N.V."/>
            <person name="Dedysh S.N."/>
        </authorList>
    </citation>
    <scope>NUCLEOTIDE SEQUENCE</scope>
    <source>
        <strain evidence="1">SP2T</strain>
    </source>
</reference>
<name>A0A8E6ETQ8_9BACT</name>
<sequence length="99" mass="10758">MSKSVSFSQGIPSWSAIQAAAAKALLPLAIKMIDNLPAFPNEEPEDGWKEIRFSTTAGMMTLRKNGHSLDCVIWGNADAQLTSEWQKLVEILSVLGNPS</sequence>
<dbReference type="RefSeq" id="WP_213494286.1">
    <property type="nucleotide sequence ID" value="NZ_CP074694.1"/>
</dbReference>
<dbReference type="Proteomes" id="UP000676194">
    <property type="component" value="Chromosome"/>
</dbReference>
<dbReference type="KEGG" id="tsph:KIH39_16330"/>
<dbReference type="EMBL" id="CP074694">
    <property type="protein sequence ID" value="QVL30415.1"/>
    <property type="molecule type" value="Genomic_DNA"/>
</dbReference>
<organism evidence="1 2">
    <name type="scientific">Telmatocola sphagniphila</name>
    <dbReference type="NCBI Taxonomy" id="1123043"/>
    <lineage>
        <taxon>Bacteria</taxon>
        <taxon>Pseudomonadati</taxon>
        <taxon>Planctomycetota</taxon>
        <taxon>Planctomycetia</taxon>
        <taxon>Gemmatales</taxon>
        <taxon>Gemmataceae</taxon>
    </lineage>
</organism>
<evidence type="ECO:0000313" key="2">
    <source>
        <dbReference type="Proteomes" id="UP000676194"/>
    </source>
</evidence>
<keyword evidence="2" id="KW-1185">Reference proteome</keyword>
<dbReference type="AlphaFoldDB" id="A0A8E6ETQ8"/>
<accession>A0A8E6ETQ8</accession>
<protein>
    <submittedName>
        <fullName evidence="1">Uncharacterized protein</fullName>
    </submittedName>
</protein>